<proteinExistence type="predicted"/>
<reference evidence="3" key="1">
    <citation type="journal article" date="2019" name="PLoS Negl. Trop. Dis.">
        <title>Revisiting the worldwide diversity of Leptospira species in the environment.</title>
        <authorList>
            <person name="Vincent A.T."/>
            <person name="Schiettekatte O."/>
            <person name="Bourhy P."/>
            <person name="Veyrier F.J."/>
            <person name="Picardeau M."/>
        </authorList>
    </citation>
    <scope>NUCLEOTIDE SEQUENCE [LARGE SCALE GENOMIC DNA]</scope>
    <source>
        <strain evidence="3">201601109</strain>
    </source>
</reference>
<dbReference type="PANTHER" id="PTHR32063">
    <property type="match status" value="1"/>
</dbReference>
<dbReference type="Gene3D" id="3.30.70.1320">
    <property type="entry name" value="Multidrug efflux transporter AcrB pore domain like"/>
    <property type="match status" value="1"/>
</dbReference>
<feature type="transmembrane region" description="Helical" evidence="2">
    <location>
        <begin position="814"/>
        <end position="831"/>
    </location>
</feature>
<sequence>MSDDWIRIYRFRLLTTVLFFVLLSTLSIQRLVFAPEIPDLDDDSLQITTFWPNKTALQIEENITKPWEQILKSISGYKKIESISEIGSSLIHLELERGFEKQNLIQIIRNEYLLQRQRFPEDSHFPKIKFGKPDNHHIIILQNIREGNEKSRKELEQKIRNISGLESLTHYSHKESEMVVQVNSNWIHAKEFPSLSQIFTTIRNYHWGFGLDQSNQIWFQKDFPVQFTSFSQMEIPFRFGEGFKFTSLGKLSLEEKVLRHGTRINGLTSETMILKAESHISQYHLTRELKTLLEEYTDWILLYSSHQEMMNDWFRFFIIFFSVDLFLVIFVSYLGLEGIKLSVYFCAYYTSLLVFLGVCILFAIPIGKIFLFLLILWKYFFAIVSVRRVGVWVKQSFFSFFIFSILIYLDWIPKVFGFILLSNLYFFLAITFLKKLFTPFVSITFPQFYWSGLDSIVFLIRKFWNQPDRSQSFSKFLLVSFFLFSSFLLAIYSAIFFHPLKIPDGTIQMAKLEFPTSIPEQESLRITKQVEDTILKKRITDLLVVKQNPSNAVFYYLLNEKGLEKGLHNLPTESGYFHTLGDSEVETGFILRFSNADTQVLENNILPLVPWLRNFDGISEVVLCFQPSTEGLELHVPSTFGNILSYGITDVIRERSLDLQPAIVGRMLINKKLTDIRFLVDQNKNLERYQEKGVKLTKGITLFDKSFSQYKEIKTPGRIYHKNGDTSLEILIKGQNIKWDELKSKINLFLSNGPVKLSEISLQKKSEMKYRPIFLFFWIGLFLFRKKSKFHWFLILNLFLILWKIQTSFFSDEYLVFGTVCISLSVFHFLTIDLLKVTYKMVPLLFLVFISYLFPGEGGKFLFEGLFLVLIFFISKDKIFYIGNFFKTKTTF</sequence>
<dbReference type="Gene3D" id="3.30.2090.10">
    <property type="entry name" value="Multidrug efflux transporter AcrB TolC docking domain, DN and DC subdomains"/>
    <property type="match status" value="1"/>
</dbReference>
<feature type="transmembrane region" description="Helical" evidence="2">
    <location>
        <begin position="343"/>
        <end position="363"/>
    </location>
</feature>
<dbReference type="InterPro" id="IPR001036">
    <property type="entry name" value="Acrflvin-R"/>
</dbReference>
<dbReference type="AlphaFoldDB" id="A0A6H3NMY9"/>
<dbReference type="Proteomes" id="UP000297649">
    <property type="component" value="Unassembled WGS sequence"/>
</dbReference>
<dbReference type="Gene3D" id="3.30.70.1430">
    <property type="entry name" value="Multidrug efflux transporter AcrB pore domain"/>
    <property type="match status" value="1"/>
</dbReference>
<feature type="coiled-coil region" evidence="1">
    <location>
        <begin position="141"/>
        <end position="168"/>
    </location>
</feature>
<feature type="transmembrane region" description="Helical" evidence="2">
    <location>
        <begin position="369"/>
        <end position="386"/>
    </location>
</feature>
<keyword evidence="2" id="KW-1133">Transmembrane helix</keyword>
<dbReference type="RefSeq" id="WP_135743347.1">
    <property type="nucleotide sequence ID" value="NZ_JAIZBL010000002.1"/>
</dbReference>
<keyword evidence="4" id="KW-1185">Reference proteome</keyword>
<dbReference type="OrthoDB" id="315310at2"/>
<dbReference type="PANTHER" id="PTHR32063:SF24">
    <property type="entry name" value="CATION EFFLUX SYSTEM (ACRB_ACRD_ACRF FAMILY)"/>
    <property type="match status" value="1"/>
</dbReference>
<dbReference type="EMBL" id="RQHU01000025">
    <property type="protein sequence ID" value="TGN10746.1"/>
    <property type="molecule type" value="Genomic_DNA"/>
</dbReference>
<protein>
    <submittedName>
        <fullName evidence="3">Efflux RND transporter permease subunit</fullName>
    </submittedName>
</protein>
<evidence type="ECO:0000256" key="1">
    <source>
        <dbReference type="SAM" id="Coils"/>
    </source>
</evidence>
<dbReference type="GO" id="GO:0005886">
    <property type="term" value="C:plasma membrane"/>
    <property type="evidence" value="ECO:0007669"/>
    <property type="project" value="TreeGrafter"/>
</dbReference>
<feature type="transmembrane region" description="Helical" evidence="2">
    <location>
        <begin position="861"/>
        <end position="882"/>
    </location>
</feature>
<dbReference type="Gene3D" id="1.20.1640.10">
    <property type="entry name" value="Multidrug efflux transporter AcrB transmembrane domain"/>
    <property type="match status" value="1"/>
</dbReference>
<accession>A0A6H3NMY9</accession>
<feature type="transmembrane region" description="Helical" evidence="2">
    <location>
        <begin position="790"/>
        <end position="807"/>
    </location>
</feature>
<keyword evidence="2" id="KW-0812">Transmembrane</keyword>
<dbReference type="Pfam" id="PF00873">
    <property type="entry name" value="ACR_tran"/>
    <property type="match status" value="1"/>
</dbReference>
<evidence type="ECO:0000313" key="4">
    <source>
        <dbReference type="Proteomes" id="UP000297649"/>
    </source>
</evidence>
<feature type="transmembrane region" description="Helical" evidence="2">
    <location>
        <begin position="476"/>
        <end position="497"/>
    </location>
</feature>
<evidence type="ECO:0000313" key="3">
    <source>
        <dbReference type="EMBL" id="TGN10746.1"/>
    </source>
</evidence>
<organism evidence="3 4">
    <name type="scientific">Leptospira bandrabouensis</name>
    <dbReference type="NCBI Taxonomy" id="2484903"/>
    <lineage>
        <taxon>Bacteria</taxon>
        <taxon>Pseudomonadati</taxon>
        <taxon>Spirochaetota</taxon>
        <taxon>Spirochaetia</taxon>
        <taxon>Leptospirales</taxon>
        <taxon>Leptospiraceae</taxon>
        <taxon>Leptospira</taxon>
    </lineage>
</organism>
<name>A0A6H3NMY9_9LEPT</name>
<evidence type="ECO:0000256" key="2">
    <source>
        <dbReference type="SAM" id="Phobius"/>
    </source>
</evidence>
<dbReference type="GO" id="GO:0042910">
    <property type="term" value="F:xenobiotic transmembrane transporter activity"/>
    <property type="evidence" value="ECO:0007669"/>
    <property type="project" value="TreeGrafter"/>
</dbReference>
<keyword evidence="2" id="KW-0472">Membrane</keyword>
<gene>
    <name evidence="3" type="ORF">EHR08_19030</name>
</gene>
<keyword evidence="1" id="KW-0175">Coiled coil</keyword>
<dbReference type="SUPFAM" id="SSF82693">
    <property type="entry name" value="Multidrug efflux transporter AcrB pore domain, PN1, PN2, PC1 and PC2 subdomains"/>
    <property type="match status" value="1"/>
</dbReference>
<feature type="transmembrane region" description="Helical" evidence="2">
    <location>
        <begin position="445"/>
        <end position="464"/>
    </location>
</feature>
<feature type="transmembrane region" description="Helical" evidence="2">
    <location>
        <begin position="313"/>
        <end position="336"/>
    </location>
</feature>
<dbReference type="InterPro" id="IPR027463">
    <property type="entry name" value="AcrB_DN_DC_subdom"/>
</dbReference>
<comment type="caution">
    <text evidence="3">The sequence shown here is derived from an EMBL/GenBank/DDBJ whole genome shotgun (WGS) entry which is preliminary data.</text>
</comment>